<evidence type="ECO:0000313" key="1">
    <source>
        <dbReference type="Proteomes" id="UP000887579"/>
    </source>
</evidence>
<name>A0AC34F6P6_9BILA</name>
<sequence>MKNRAPIDVKPSIKADDIRPMNGDGSVFGSSCASLTLKQNEVFPSSQPVEDEKNVKNLYHSMIREPKIVPENDPNEDEEVAELEQLISNKPIPKGRIEIIDDSEKRSLFAPRLLRSQTNHNKSSLQYDFTAKMPGRTRRSFEKQSESDFIDDSAVIGKSRREVHVYPFFVECGYFSFVDVVEILINLLVINF</sequence>
<dbReference type="Proteomes" id="UP000887579">
    <property type="component" value="Unplaced"/>
</dbReference>
<proteinExistence type="predicted"/>
<evidence type="ECO:0000313" key="2">
    <source>
        <dbReference type="WBParaSite" id="ES5_v2.g12653.t1"/>
    </source>
</evidence>
<dbReference type="WBParaSite" id="ES5_v2.g12653.t1">
    <property type="protein sequence ID" value="ES5_v2.g12653.t1"/>
    <property type="gene ID" value="ES5_v2.g12653"/>
</dbReference>
<organism evidence="1 2">
    <name type="scientific">Panagrolaimus sp. ES5</name>
    <dbReference type="NCBI Taxonomy" id="591445"/>
    <lineage>
        <taxon>Eukaryota</taxon>
        <taxon>Metazoa</taxon>
        <taxon>Ecdysozoa</taxon>
        <taxon>Nematoda</taxon>
        <taxon>Chromadorea</taxon>
        <taxon>Rhabditida</taxon>
        <taxon>Tylenchina</taxon>
        <taxon>Panagrolaimomorpha</taxon>
        <taxon>Panagrolaimoidea</taxon>
        <taxon>Panagrolaimidae</taxon>
        <taxon>Panagrolaimus</taxon>
    </lineage>
</organism>
<accession>A0AC34F6P6</accession>
<protein>
    <submittedName>
        <fullName evidence="2">Uncharacterized protein</fullName>
    </submittedName>
</protein>
<reference evidence="2" key="1">
    <citation type="submission" date="2022-11" db="UniProtKB">
        <authorList>
            <consortium name="WormBaseParasite"/>
        </authorList>
    </citation>
    <scope>IDENTIFICATION</scope>
</reference>